<protein>
    <submittedName>
        <fullName evidence="1">Uncharacterized protein</fullName>
    </submittedName>
</protein>
<gene>
    <name evidence="1" type="ORF">MAR_035384</name>
</gene>
<proteinExistence type="predicted"/>
<dbReference type="Proteomes" id="UP001164746">
    <property type="component" value="Chromosome 7"/>
</dbReference>
<reference evidence="1" key="1">
    <citation type="submission" date="2022-11" db="EMBL/GenBank/DDBJ databases">
        <title>Centuries of genome instability and evolution in soft-shell clam transmissible cancer (bioRxiv).</title>
        <authorList>
            <person name="Hart S.F.M."/>
            <person name="Yonemitsu M.A."/>
            <person name="Giersch R.M."/>
            <person name="Beal B.F."/>
            <person name="Arriagada G."/>
            <person name="Davis B.W."/>
            <person name="Ostrander E.A."/>
            <person name="Goff S.P."/>
            <person name="Metzger M.J."/>
        </authorList>
    </citation>
    <scope>NUCLEOTIDE SEQUENCE</scope>
    <source>
        <strain evidence="1">MELC-2E11</strain>
        <tissue evidence="1">Siphon/mantle</tissue>
    </source>
</reference>
<evidence type="ECO:0000313" key="2">
    <source>
        <dbReference type="Proteomes" id="UP001164746"/>
    </source>
</evidence>
<dbReference type="EMBL" id="CP111018">
    <property type="protein sequence ID" value="WAR10308.1"/>
    <property type="molecule type" value="Genomic_DNA"/>
</dbReference>
<accession>A0ABY7EJZ1</accession>
<keyword evidence="2" id="KW-1185">Reference proteome</keyword>
<sequence>MSMMHKFNLLKDENIPNIINAYTGGMYNASIVPAGLGAIASDYRGKIEYVSSRTLKMRIFVAPRDASTDLEQVVLQIVKKHLRTSARNIKIKPSLPPNVRGITTMEQYWIISGWPMVAELFQRIISQLVPNSLKICLRQYLTSKTSRIF</sequence>
<organism evidence="1 2">
    <name type="scientific">Mya arenaria</name>
    <name type="common">Soft-shell clam</name>
    <dbReference type="NCBI Taxonomy" id="6604"/>
    <lineage>
        <taxon>Eukaryota</taxon>
        <taxon>Metazoa</taxon>
        <taxon>Spiralia</taxon>
        <taxon>Lophotrochozoa</taxon>
        <taxon>Mollusca</taxon>
        <taxon>Bivalvia</taxon>
        <taxon>Autobranchia</taxon>
        <taxon>Heteroconchia</taxon>
        <taxon>Euheterodonta</taxon>
        <taxon>Imparidentia</taxon>
        <taxon>Neoheterodontei</taxon>
        <taxon>Myida</taxon>
        <taxon>Myoidea</taxon>
        <taxon>Myidae</taxon>
        <taxon>Mya</taxon>
    </lineage>
</organism>
<name>A0ABY7EJZ1_MYAAR</name>
<evidence type="ECO:0000313" key="1">
    <source>
        <dbReference type="EMBL" id="WAR10308.1"/>
    </source>
</evidence>